<dbReference type="AlphaFoldDB" id="A0AAV2RLP1"/>
<dbReference type="Gene3D" id="1.10.10.10">
    <property type="entry name" value="Winged helix-like DNA-binding domain superfamily/Winged helix DNA-binding domain"/>
    <property type="match status" value="1"/>
</dbReference>
<evidence type="ECO:0000259" key="10">
    <source>
        <dbReference type="PROSITE" id="PS50039"/>
    </source>
</evidence>
<name>A0AAV2RLP1_MEGNR</name>
<evidence type="ECO:0000256" key="8">
    <source>
        <dbReference type="PROSITE-ProRule" id="PRU00089"/>
    </source>
</evidence>
<feature type="region of interest" description="Disordered" evidence="9">
    <location>
        <begin position="309"/>
        <end position="338"/>
    </location>
</feature>
<dbReference type="Pfam" id="PF00250">
    <property type="entry name" value="Forkhead"/>
    <property type="match status" value="1"/>
</dbReference>
<feature type="region of interest" description="Disordered" evidence="9">
    <location>
        <begin position="239"/>
        <end position="262"/>
    </location>
</feature>
<evidence type="ECO:0000256" key="1">
    <source>
        <dbReference type="ARBA" id="ARBA00004123"/>
    </source>
</evidence>
<evidence type="ECO:0000256" key="9">
    <source>
        <dbReference type="SAM" id="MobiDB-lite"/>
    </source>
</evidence>
<evidence type="ECO:0000256" key="6">
    <source>
        <dbReference type="ARBA" id="ARBA00034657"/>
    </source>
</evidence>
<feature type="region of interest" description="Disordered" evidence="9">
    <location>
        <begin position="1"/>
        <end position="23"/>
    </location>
</feature>
<feature type="compositionally biased region" description="Low complexity" evidence="9">
    <location>
        <begin position="516"/>
        <end position="531"/>
    </location>
</feature>
<dbReference type="PROSITE" id="PS50039">
    <property type="entry name" value="FORK_HEAD_3"/>
    <property type="match status" value="1"/>
</dbReference>
<comment type="subcellular location">
    <subcellularLocation>
        <location evidence="1 8">Nucleus</location>
    </subcellularLocation>
</comment>
<organism evidence="11 12">
    <name type="scientific">Meganyctiphanes norvegica</name>
    <name type="common">Northern krill</name>
    <name type="synonym">Thysanopoda norvegica</name>
    <dbReference type="NCBI Taxonomy" id="48144"/>
    <lineage>
        <taxon>Eukaryota</taxon>
        <taxon>Metazoa</taxon>
        <taxon>Ecdysozoa</taxon>
        <taxon>Arthropoda</taxon>
        <taxon>Crustacea</taxon>
        <taxon>Multicrustacea</taxon>
        <taxon>Malacostraca</taxon>
        <taxon>Eumalacostraca</taxon>
        <taxon>Eucarida</taxon>
        <taxon>Euphausiacea</taxon>
        <taxon>Euphausiidae</taxon>
        <taxon>Meganyctiphanes</taxon>
    </lineage>
</organism>
<dbReference type="GO" id="GO:0003700">
    <property type="term" value="F:DNA-binding transcription factor activity"/>
    <property type="evidence" value="ECO:0007669"/>
    <property type="project" value="InterPro"/>
</dbReference>
<keyword evidence="4" id="KW-0804">Transcription</keyword>
<dbReference type="PROSITE" id="PS00658">
    <property type="entry name" value="FORK_HEAD_2"/>
    <property type="match status" value="1"/>
</dbReference>
<evidence type="ECO:0000256" key="3">
    <source>
        <dbReference type="ARBA" id="ARBA00023125"/>
    </source>
</evidence>
<dbReference type="InterPro" id="IPR036388">
    <property type="entry name" value="WH-like_DNA-bd_sf"/>
</dbReference>
<keyword evidence="3 8" id="KW-0238">DNA-binding</keyword>
<gene>
    <name evidence="11" type="ORF">MNOR_LOCUS25586</name>
</gene>
<dbReference type="InterPro" id="IPR030456">
    <property type="entry name" value="TF_fork_head_CS_2"/>
</dbReference>
<dbReference type="InterPro" id="IPR018122">
    <property type="entry name" value="TF_fork_head_CS_1"/>
</dbReference>
<proteinExistence type="predicted"/>
<sequence length="852" mass="90345">MMSEGGGGGGGGGEVVGGDGDGPVGVWGMEVAGGEEVVVMGGGGATTLYNREDGATVLELADGTTTVLPPGSGGGGGPCSQGTMGHLGTTSRLTVKVEGGAGPGGLQAGEALTAIVDGRTGTATLVEGAEVVRTLAVSYATPILHHVFLHPAPTVTTTAAQPITSVPFILHPARTTKDEIVVRSGIAATSVSPSAGGGMVSNAGGLAAGFPALSSTPSLAELKAYAPPTSSMATAISTSTMASSTSTPSPTASTYGRLSPQQLTLGNNQSSIQIKSEDEELTSLAWLHQSNLLRGTALSPVKNGVAVAEGQTTVRTTNGDVKAESPTSDYGEESSDALEPGELALSDQPFTKASRSQPIPYNPQVHVNAKPPYSFSCLIFMAIEDSLNKALPVKDIYAWILEHFPYFRQAPTGWKNSVRHNLSLNKCFRKVEKAPNLGKGSLWMVDSAYRPNLLQALSKTPFHPYSNLDRIYMVSTKATYNNRPVLYRQVGEGAQGNTSVNTFISPVSGLFRTEMSEPVPSSPSQSPSKVSGANVPNPDLFPYLARRLGSTAGSSLAASGVHSEDVDAAAAMLALKHGPRMLTPANDEYSKIRDGKDTSVLYEENRKRKRKRKHTEIGSSRMMVISSSPSQDHAYTPGAYTEDEGVPQNHLRQNTSPHSTLNHIHRGEETTRGRRQNGMAEIGPPPTKKAHHRSPTSSVDEAFSDDSYDSDANSVNGASDMQQLVEGADALLNLAAVATSLASQRGHFNNSTPPASPPSPQYLQYPRQRQFHTETTTTPSKHNRLNILKHSSHTKNSHINNNSIDSTHFHNNNTINKNNNKMLKVKRFGTVSEEESSHHKAPARRNLNMLKK</sequence>
<dbReference type="PANTHER" id="PTHR13962:SF22">
    <property type="entry name" value="FORKHEAD BOX PROTEIN N3-LIKE PROTEIN"/>
    <property type="match status" value="1"/>
</dbReference>
<feature type="DNA-binding region" description="Fork-head" evidence="8">
    <location>
        <begin position="370"/>
        <end position="455"/>
    </location>
</feature>
<dbReference type="InterPro" id="IPR047404">
    <property type="entry name" value="FH_FOXN3"/>
</dbReference>
<keyword evidence="2" id="KW-0805">Transcription regulation</keyword>
<keyword evidence="12" id="KW-1185">Reference proteome</keyword>
<evidence type="ECO:0000256" key="5">
    <source>
        <dbReference type="ARBA" id="ARBA00023242"/>
    </source>
</evidence>
<protein>
    <recommendedName>
        <fullName evidence="7">Forkhead box protein N3</fullName>
    </recommendedName>
</protein>
<dbReference type="PANTHER" id="PTHR13962">
    <property type="entry name" value="FORKHEAD BOX PROTEIN N3-LIKE PROTEIN-RELATED"/>
    <property type="match status" value="1"/>
</dbReference>
<dbReference type="PROSITE" id="PS00657">
    <property type="entry name" value="FORK_HEAD_1"/>
    <property type="match status" value="1"/>
</dbReference>
<feature type="region of interest" description="Disordered" evidence="9">
    <location>
        <begin position="626"/>
        <end position="715"/>
    </location>
</feature>
<dbReference type="PRINTS" id="PR00053">
    <property type="entry name" value="FORKHEAD"/>
</dbReference>
<dbReference type="SMART" id="SM00339">
    <property type="entry name" value="FH"/>
    <property type="match status" value="1"/>
</dbReference>
<dbReference type="GO" id="GO:0005634">
    <property type="term" value="C:nucleus"/>
    <property type="evidence" value="ECO:0007669"/>
    <property type="project" value="UniProtKB-SubCell"/>
</dbReference>
<dbReference type="InterPro" id="IPR001766">
    <property type="entry name" value="Fork_head_dom"/>
</dbReference>
<dbReference type="EMBL" id="CAXKWB010024617">
    <property type="protein sequence ID" value="CAL4126404.1"/>
    <property type="molecule type" value="Genomic_DNA"/>
</dbReference>
<dbReference type="CDD" id="cd20059">
    <property type="entry name" value="FH_FOXN3"/>
    <property type="match status" value="1"/>
</dbReference>
<feature type="region of interest" description="Disordered" evidence="9">
    <location>
        <begin position="830"/>
        <end position="852"/>
    </location>
</feature>
<evidence type="ECO:0000256" key="7">
    <source>
        <dbReference type="ARBA" id="ARBA00034870"/>
    </source>
</evidence>
<reference evidence="11 12" key="1">
    <citation type="submission" date="2024-05" db="EMBL/GenBank/DDBJ databases">
        <authorList>
            <person name="Wallberg A."/>
        </authorList>
    </citation>
    <scope>NUCLEOTIDE SEQUENCE [LARGE SCALE GENOMIC DNA]</scope>
</reference>
<accession>A0AAV2RLP1</accession>
<feature type="compositionally biased region" description="Low complexity" evidence="9">
    <location>
        <begin position="239"/>
        <end position="254"/>
    </location>
</feature>
<comment type="function">
    <text evidence="6">Acts as a transcriptional repressor. May be involved in DNA damage-inducible cell cycle arrests (checkpoints).</text>
</comment>
<feature type="region of interest" description="Disordered" evidence="9">
    <location>
        <begin position="600"/>
        <end position="619"/>
    </location>
</feature>
<dbReference type="GO" id="GO:0000987">
    <property type="term" value="F:cis-regulatory region sequence-specific DNA binding"/>
    <property type="evidence" value="ECO:0007669"/>
    <property type="project" value="TreeGrafter"/>
</dbReference>
<dbReference type="SUPFAM" id="SSF46785">
    <property type="entry name" value="Winged helix' DNA-binding domain"/>
    <property type="match status" value="1"/>
</dbReference>
<feature type="region of interest" description="Disordered" evidence="9">
    <location>
        <begin position="514"/>
        <end position="534"/>
    </location>
</feature>
<dbReference type="InterPro" id="IPR047119">
    <property type="entry name" value="FOXN2/3-like"/>
</dbReference>
<evidence type="ECO:0000256" key="2">
    <source>
        <dbReference type="ARBA" id="ARBA00023015"/>
    </source>
</evidence>
<evidence type="ECO:0000313" key="11">
    <source>
        <dbReference type="EMBL" id="CAL4126404.1"/>
    </source>
</evidence>
<feature type="compositionally biased region" description="Polar residues" evidence="9">
    <location>
        <begin position="650"/>
        <end position="662"/>
    </location>
</feature>
<feature type="domain" description="Fork-head" evidence="10">
    <location>
        <begin position="370"/>
        <end position="455"/>
    </location>
</feature>
<evidence type="ECO:0000256" key="4">
    <source>
        <dbReference type="ARBA" id="ARBA00023163"/>
    </source>
</evidence>
<keyword evidence="5 8" id="KW-0539">Nucleus</keyword>
<dbReference type="InterPro" id="IPR036390">
    <property type="entry name" value="WH_DNA-bd_sf"/>
</dbReference>
<feature type="compositionally biased region" description="Polar residues" evidence="9">
    <location>
        <begin position="310"/>
        <end position="319"/>
    </location>
</feature>
<comment type="caution">
    <text evidence="11">The sequence shown here is derived from an EMBL/GenBank/DDBJ whole genome shotgun (WGS) entry which is preliminary data.</text>
</comment>
<dbReference type="Proteomes" id="UP001497623">
    <property type="component" value="Unassembled WGS sequence"/>
</dbReference>
<evidence type="ECO:0000313" key="12">
    <source>
        <dbReference type="Proteomes" id="UP001497623"/>
    </source>
</evidence>